<protein>
    <submittedName>
        <fullName evidence="5">AraC family transcriptional regulator</fullName>
    </submittedName>
</protein>
<name>A0ABS1SLD5_9MICO</name>
<dbReference type="EMBL" id="QYAD01000001">
    <property type="protein sequence ID" value="MBL3688965.1"/>
    <property type="molecule type" value="Genomic_DNA"/>
</dbReference>
<evidence type="ECO:0000256" key="2">
    <source>
        <dbReference type="ARBA" id="ARBA00023125"/>
    </source>
</evidence>
<dbReference type="PROSITE" id="PS00041">
    <property type="entry name" value="HTH_ARAC_FAMILY_1"/>
    <property type="match status" value="1"/>
</dbReference>
<dbReference type="PROSITE" id="PS01124">
    <property type="entry name" value="HTH_ARAC_FAMILY_2"/>
    <property type="match status" value="1"/>
</dbReference>
<evidence type="ECO:0000313" key="5">
    <source>
        <dbReference type="EMBL" id="MBL3688965.1"/>
    </source>
</evidence>
<keyword evidence="2" id="KW-0238">DNA-binding</keyword>
<keyword evidence="3" id="KW-0804">Transcription</keyword>
<dbReference type="InterPro" id="IPR050204">
    <property type="entry name" value="AraC_XylS_family_regulators"/>
</dbReference>
<feature type="domain" description="HTH araC/xylS-type" evidence="4">
    <location>
        <begin position="209"/>
        <end position="307"/>
    </location>
</feature>
<dbReference type="SMART" id="SM00342">
    <property type="entry name" value="HTH_ARAC"/>
    <property type="match status" value="1"/>
</dbReference>
<dbReference type="InterPro" id="IPR009057">
    <property type="entry name" value="Homeodomain-like_sf"/>
</dbReference>
<dbReference type="Pfam" id="PF12833">
    <property type="entry name" value="HTH_18"/>
    <property type="match status" value="1"/>
</dbReference>
<gene>
    <name evidence="5" type="ORF">D3226_03205</name>
</gene>
<dbReference type="PANTHER" id="PTHR46796:SF6">
    <property type="entry name" value="ARAC SUBFAMILY"/>
    <property type="match status" value="1"/>
</dbReference>
<organism evidence="5 6">
    <name type="scientific">Leucobacter chromiireducens subsp. chromiireducens</name>
    <dbReference type="NCBI Taxonomy" id="660067"/>
    <lineage>
        <taxon>Bacteria</taxon>
        <taxon>Bacillati</taxon>
        <taxon>Actinomycetota</taxon>
        <taxon>Actinomycetes</taxon>
        <taxon>Micrococcales</taxon>
        <taxon>Microbacteriaceae</taxon>
        <taxon>Leucobacter</taxon>
    </lineage>
</organism>
<evidence type="ECO:0000256" key="3">
    <source>
        <dbReference type="ARBA" id="ARBA00023163"/>
    </source>
</evidence>
<dbReference type="PANTHER" id="PTHR46796">
    <property type="entry name" value="HTH-TYPE TRANSCRIPTIONAL ACTIVATOR RHAS-RELATED"/>
    <property type="match status" value="1"/>
</dbReference>
<sequence>MLSWETMSVPPHEQFSFWREGICRTFVELRPEAANTRAGFPSRVVSAPLNTVTRAWIDSVPQTTIHGPKEVSASEGPYFFVNAQITGTCRVQQRGNDAIAGPGQLVVLDTSEPFRLEHRSDWSMLSFRVPHPELDARLPQERRGVGLPFDRTGVGAVAVDAMRSLWELGSATPARSIGELESAFLAVVSAALLSVGQTAHAADPVTRRAQILAHVSRRLADPTLSAQSIAHALHMSVRTLHTAFEGGEETFAVALRRLRMEQAARILTGSETTVGDASRAVGYEDPASFSRAFRRMYGASPIEFRREVTKF</sequence>
<dbReference type="Proteomes" id="UP001646141">
    <property type="component" value="Unassembled WGS sequence"/>
</dbReference>
<dbReference type="InterPro" id="IPR035418">
    <property type="entry name" value="AraC-bd_2"/>
</dbReference>
<dbReference type="InterPro" id="IPR020449">
    <property type="entry name" value="Tscrpt_reg_AraC-type_HTH"/>
</dbReference>
<evidence type="ECO:0000259" key="4">
    <source>
        <dbReference type="PROSITE" id="PS01124"/>
    </source>
</evidence>
<dbReference type="Pfam" id="PF14525">
    <property type="entry name" value="AraC_binding_2"/>
    <property type="match status" value="1"/>
</dbReference>
<keyword evidence="1" id="KW-0805">Transcription regulation</keyword>
<dbReference type="Gene3D" id="1.10.10.60">
    <property type="entry name" value="Homeodomain-like"/>
    <property type="match status" value="1"/>
</dbReference>
<dbReference type="InterPro" id="IPR018062">
    <property type="entry name" value="HTH_AraC-typ_CS"/>
</dbReference>
<proteinExistence type="predicted"/>
<dbReference type="SUPFAM" id="SSF46689">
    <property type="entry name" value="Homeodomain-like"/>
    <property type="match status" value="1"/>
</dbReference>
<keyword evidence="6" id="KW-1185">Reference proteome</keyword>
<comment type="caution">
    <text evidence="5">The sequence shown here is derived from an EMBL/GenBank/DDBJ whole genome shotgun (WGS) entry which is preliminary data.</text>
</comment>
<dbReference type="PRINTS" id="PR00032">
    <property type="entry name" value="HTHARAC"/>
</dbReference>
<dbReference type="RefSeq" id="WP_202380956.1">
    <property type="nucleotide sequence ID" value="NZ_BAAAMA010000004.1"/>
</dbReference>
<reference evidence="5 6" key="1">
    <citation type="submission" date="2018-09" db="EMBL/GenBank/DDBJ databases">
        <title>Comparative genomics of Leucobacter spp.</title>
        <authorList>
            <person name="Reis A.C."/>
            <person name="Kolvenbach B.A."/>
            <person name="Corvini P.F.X."/>
            <person name="Nunes O.C."/>
        </authorList>
    </citation>
    <scope>NUCLEOTIDE SEQUENCE [LARGE SCALE GENOMIC DNA]</scope>
    <source>
        <strain evidence="5 6">L-1</strain>
    </source>
</reference>
<evidence type="ECO:0000313" key="6">
    <source>
        <dbReference type="Proteomes" id="UP001646141"/>
    </source>
</evidence>
<accession>A0ABS1SLD5</accession>
<evidence type="ECO:0000256" key="1">
    <source>
        <dbReference type="ARBA" id="ARBA00023015"/>
    </source>
</evidence>
<dbReference type="InterPro" id="IPR018060">
    <property type="entry name" value="HTH_AraC"/>
</dbReference>